<protein>
    <submittedName>
        <fullName evidence="2">Uncharacterized protein</fullName>
    </submittedName>
</protein>
<evidence type="ECO:0000256" key="1">
    <source>
        <dbReference type="SAM" id="MobiDB-lite"/>
    </source>
</evidence>
<reference evidence="3" key="1">
    <citation type="journal article" date="2017" name="Plant J.">
        <title>The pomegranate (Punica granatum L.) genome and the genomics of punicalagin biosynthesis.</title>
        <authorList>
            <person name="Qin G."/>
            <person name="Xu C."/>
            <person name="Ming R."/>
            <person name="Tang H."/>
            <person name="Guyot R."/>
            <person name="Kramer E.M."/>
            <person name="Hu Y."/>
            <person name="Yi X."/>
            <person name="Qi Y."/>
            <person name="Xu X."/>
            <person name="Gao Z."/>
            <person name="Pan H."/>
            <person name="Jian J."/>
            <person name="Tian Y."/>
            <person name="Yue Z."/>
            <person name="Xu Y."/>
        </authorList>
    </citation>
    <scope>NUCLEOTIDE SEQUENCE [LARGE SCALE GENOMIC DNA]</scope>
    <source>
        <strain evidence="3">cv. Dabenzi</strain>
    </source>
</reference>
<gene>
    <name evidence="2" type="ORF">CDL15_Pgr012639</name>
</gene>
<proteinExistence type="predicted"/>
<dbReference type="AlphaFoldDB" id="A0A218WR95"/>
<feature type="region of interest" description="Disordered" evidence="1">
    <location>
        <begin position="1"/>
        <end position="30"/>
    </location>
</feature>
<comment type="caution">
    <text evidence="2">The sequence shown here is derived from an EMBL/GenBank/DDBJ whole genome shotgun (WGS) entry which is preliminary data.</text>
</comment>
<dbReference type="Proteomes" id="UP000197138">
    <property type="component" value="Unassembled WGS sequence"/>
</dbReference>
<dbReference type="EMBL" id="MTKT01003397">
    <property type="protein sequence ID" value="OWM75153.1"/>
    <property type="molecule type" value="Genomic_DNA"/>
</dbReference>
<evidence type="ECO:0000313" key="3">
    <source>
        <dbReference type="Proteomes" id="UP000197138"/>
    </source>
</evidence>
<sequence>MNLFEASFKPKLETTPPESKSSKLIYSPEKPEKNSIEEAMAELNKLKLTIPIDEYMAGSLALIDDKLRRVFMCYPEDARREWIRCL</sequence>
<name>A0A218WR95_PUNGR</name>
<evidence type="ECO:0000313" key="2">
    <source>
        <dbReference type="EMBL" id="OWM75153.1"/>
    </source>
</evidence>
<accession>A0A218WR95</accession>
<organism evidence="2 3">
    <name type="scientific">Punica granatum</name>
    <name type="common">Pomegranate</name>
    <dbReference type="NCBI Taxonomy" id="22663"/>
    <lineage>
        <taxon>Eukaryota</taxon>
        <taxon>Viridiplantae</taxon>
        <taxon>Streptophyta</taxon>
        <taxon>Embryophyta</taxon>
        <taxon>Tracheophyta</taxon>
        <taxon>Spermatophyta</taxon>
        <taxon>Magnoliopsida</taxon>
        <taxon>eudicotyledons</taxon>
        <taxon>Gunneridae</taxon>
        <taxon>Pentapetalae</taxon>
        <taxon>rosids</taxon>
        <taxon>malvids</taxon>
        <taxon>Myrtales</taxon>
        <taxon>Lythraceae</taxon>
        <taxon>Punica</taxon>
    </lineage>
</organism>